<dbReference type="SUPFAM" id="SSF54695">
    <property type="entry name" value="POZ domain"/>
    <property type="match status" value="1"/>
</dbReference>
<dbReference type="AlphaFoldDB" id="A0AAW0DYK1"/>
<comment type="caution">
    <text evidence="2">The sequence shown here is derived from an EMBL/GenBank/DDBJ whole genome shotgun (WGS) entry which is preliminary data.</text>
</comment>
<gene>
    <name evidence="2" type="ORF">VNI00_002997</name>
</gene>
<dbReference type="CDD" id="cd18186">
    <property type="entry name" value="BTB_POZ_ZBTB_KLHL-like"/>
    <property type="match status" value="1"/>
</dbReference>
<keyword evidence="3" id="KW-1185">Reference proteome</keyword>
<evidence type="ECO:0000313" key="3">
    <source>
        <dbReference type="Proteomes" id="UP001383192"/>
    </source>
</evidence>
<proteinExistence type="predicted"/>
<organism evidence="2 3">
    <name type="scientific">Paramarasmius palmivorus</name>
    <dbReference type="NCBI Taxonomy" id="297713"/>
    <lineage>
        <taxon>Eukaryota</taxon>
        <taxon>Fungi</taxon>
        <taxon>Dikarya</taxon>
        <taxon>Basidiomycota</taxon>
        <taxon>Agaricomycotina</taxon>
        <taxon>Agaricomycetes</taxon>
        <taxon>Agaricomycetidae</taxon>
        <taxon>Agaricales</taxon>
        <taxon>Marasmiineae</taxon>
        <taxon>Marasmiaceae</taxon>
        <taxon>Paramarasmius</taxon>
    </lineage>
</organism>
<feature type="domain" description="BTB" evidence="1">
    <location>
        <begin position="24"/>
        <end position="98"/>
    </location>
</feature>
<sequence>MSEDVTTSSEIVDFLEPPFNHPDADVIVRSISSGVDFRTIRSFLSFASPVWQSMLSIPQSEDLRETKDGLWIIPFDEDQDTLESLLRFCYPAGVTATIPTLQHAARVFEAARKYCLDGVESAMMKEVAGRHLRTEPLRLFAFATRFGMYDERKLAAKETLRIPLLERGYIDELEWMTAGSYIRLQEYHIRCGEVASDLARNLGWVVRDSYVWFECTDCARRDGATWVVTISENRRKWVYSRWWQDFMTAMGQALKERPSPATVKDQRLVDDALAKACSICQVCRGRVFTEVREFCELLAEEVEDVTSAVNLL</sequence>
<dbReference type="Pfam" id="PF00651">
    <property type="entry name" value="BTB"/>
    <property type="match status" value="1"/>
</dbReference>
<reference evidence="2 3" key="1">
    <citation type="submission" date="2024-01" db="EMBL/GenBank/DDBJ databases">
        <title>A draft genome for a cacao thread blight-causing isolate of Paramarasmius palmivorus.</title>
        <authorList>
            <person name="Baruah I.K."/>
            <person name="Bukari Y."/>
            <person name="Amoako-Attah I."/>
            <person name="Meinhardt L.W."/>
            <person name="Bailey B.A."/>
            <person name="Cohen S.P."/>
        </authorList>
    </citation>
    <scope>NUCLEOTIDE SEQUENCE [LARGE SCALE GENOMIC DNA]</scope>
    <source>
        <strain evidence="2 3">GH-12</strain>
    </source>
</reference>
<dbReference type="Proteomes" id="UP001383192">
    <property type="component" value="Unassembled WGS sequence"/>
</dbReference>
<evidence type="ECO:0000259" key="1">
    <source>
        <dbReference type="PROSITE" id="PS50097"/>
    </source>
</evidence>
<evidence type="ECO:0000313" key="2">
    <source>
        <dbReference type="EMBL" id="KAK7056442.1"/>
    </source>
</evidence>
<protein>
    <recommendedName>
        <fullName evidence="1">BTB domain-containing protein</fullName>
    </recommendedName>
</protein>
<name>A0AAW0DYK1_9AGAR</name>
<dbReference type="Gene3D" id="3.30.710.10">
    <property type="entry name" value="Potassium Channel Kv1.1, Chain A"/>
    <property type="match status" value="1"/>
</dbReference>
<accession>A0AAW0DYK1</accession>
<dbReference type="EMBL" id="JAYKXP010000007">
    <property type="protein sequence ID" value="KAK7056442.1"/>
    <property type="molecule type" value="Genomic_DNA"/>
</dbReference>
<dbReference type="PROSITE" id="PS50097">
    <property type="entry name" value="BTB"/>
    <property type="match status" value="1"/>
</dbReference>
<dbReference type="SMART" id="SM00225">
    <property type="entry name" value="BTB"/>
    <property type="match status" value="1"/>
</dbReference>
<dbReference type="InterPro" id="IPR011333">
    <property type="entry name" value="SKP1/BTB/POZ_sf"/>
</dbReference>
<dbReference type="InterPro" id="IPR000210">
    <property type="entry name" value="BTB/POZ_dom"/>
</dbReference>